<keyword evidence="1" id="KW-1133">Transmembrane helix</keyword>
<keyword evidence="1" id="KW-0472">Membrane</keyword>
<dbReference type="EMBL" id="VDCV01000018">
    <property type="protein sequence ID" value="KAB5514778.1"/>
    <property type="molecule type" value="Genomic_DNA"/>
</dbReference>
<feature type="domain" description="Exosome RNA helicase MTR4-like beta-barrel" evidence="2">
    <location>
        <begin position="2"/>
        <end position="92"/>
    </location>
</feature>
<accession>A0A5N5J677</accession>
<comment type="caution">
    <text evidence="3">The sequence shown here is derived from an EMBL/GenBank/DDBJ whole genome shotgun (WGS) entry which is preliminary data.</text>
</comment>
<evidence type="ECO:0000256" key="1">
    <source>
        <dbReference type="SAM" id="Phobius"/>
    </source>
</evidence>
<dbReference type="Pfam" id="PF13234">
    <property type="entry name" value="MTR4_beta-barrel"/>
    <property type="match status" value="1"/>
</dbReference>
<proteinExistence type="predicted"/>
<name>A0A5N5J677_9ROSI</name>
<organism evidence="3 4">
    <name type="scientific">Salix brachista</name>
    <dbReference type="NCBI Taxonomy" id="2182728"/>
    <lineage>
        <taxon>Eukaryota</taxon>
        <taxon>Viridiplantae</taxon>
        <taxon>Streptophyta</taxon>
        <taxon>Embryophyta</taxon>
        <taxon>Tracheophyta</taxon>
        <taxon>Spermatophyta</taxon>
        <taxon>Magnoliopsida</taxon>
        <taxon>eudicotyledons</taxon>
        <taxon>Gunneridae</taxon>
        <taxon>Pentapetalae</taxon>
        <taxon>rosids</taxon>
        <taxon>fabids</taxon>
        <taxon>Malpighiales</taxon>
        <taxon>Salicaceae</taxon>
        <taxon>Saliceae</taxon>
        <taxon>Salix</taxon>
    </lineage>
</organism>
<reference evidence="4" key="1">
    <citation type="journal article" date="2019" name="Gigascience">
        <title>De novo genome assembly of the endangered Acer yangbiense, a plant species with extremely small populations endemic to Yunnan Province, China.</title>
        <authorList>
            <person name="Yang J."/>
            <person name="Wariss H.M."/>
            <person name="Tao L."/>
            <person name="Zhang R."/>
            <person name="Yun Q."/>
            <person name="Hollingsworth P."/>
            <person name="Dao Z."/>
            <person name="Luo G."/>
            <person name="Guo H."/>
            <person name="Ma Y."/>
            <person name="Sun W."/>
        </authorList>
    </citation>
    <scope>NUCLEOTIDE SEQUENCE [LARGE SCALE GENOMIC DNA]</scope>
    <source>
        <strain evidence="4">cv. br00</strain>
    </source>
</reference>
<evidence type="ECO:0000313" key="4">
    <source>
        <dbReference type="Proteomes" id="UP000326939"/>
    </source>
</evidence>
<feature type="transmembrane region" description="Helical" evidence="1">
    <location>
        <begin position="102"/>
        <end position="126"/>
    </location>
</feature>
<evidence type="ECO:0000313" key="3">
    <source>
        <dbReference type="EMBL" id="KAB5514778.1"/>
    </source>
</evidence>
<evidence type="ECO:0000259" key="2">
    <source>
        <dbReference type="Pfam" id="PF13234"/>
    </source>
</evidence>
<dbReference type="Gene3D" id="1.10.3380.30">
    <property type="match status" value="1"/>
</dbReference>
<dbReference type="Proteomes" id="UP000326939">
    <property type="component" value="Chromosome 18"/>
</dbReference>
<protein>
    <recommendedName>
        <fullName evidence="2">Exosome RNA helicase MTR4-like beta-barrel domain-containing protein</fullName>
    </recommendedName>
</protein>
<dbReference type="AlphaFoldDB" id="A0A5N5J677"/>
<keyword evidence="1" id="KW-0812">Transmembrane</keyword>
<sequence>MDVVPVQLPLICARSKVRLSVGRKTKYATSSAGVRESDMKIEDPEIVEVVNKIEEMERKLHAHPLHKLRAAAQAVGEVSLETKFAAASKSLRRGIMIANSLYLFHLLFSFTFELLSIALLQLISLYTYRVGEMEMKVIPMERLTSMSLIFLRHNLIDIRTLCGCLQLLVNPFNARLDICYVSIFQGR</sequence>
<dbReference type="InterPro" id="IPR025696">
    <property type="entry name" value="Beta-barrel_MTR4"/>
</dbReference>
<keyword evidence="4" id="KW-1185">Reference proteome</keyword>
<gene>
    <name evidence="3" type="ORF">DKX38_028684</name>
</gene>